<evidence type="ECO:0008006" key="10">
    <source>
        <dbReference type="Google" id="ProtNLM"/>
    </source>
</evidence>
<feature type="domain" description="SH3b" evidence="6">
    <location>
        <begin position="588"/>
        <end position="651"/>
    </location>
</feature>
<dbReference type="Gene3D" id="3.40.630.40">
    <property type="entry name" value="Zn-dependent exopeptidases"/>
    <property type="match status" value="1"/>
</dbReference>
<dbReference type="EMBL" id="VOHL01000001">
    <property type="protein sequence ID" value="TWS99024.1"/>
    <property type="molecule type" value="Genomic_DNA"/>
</dbReference>
<dbReference type="PANTHER" id="PTHR30404:SF0">
    <property type="entry name" value="N-ACETYLMURAMOYL-L-ALANINE AMIDASE AMIC"/>
    <property type="match status" value="1"/>
</dbReference>
<reference evidence="8 9" key="1">
    <citation type="submission" date="2019-08" db="EMBL/GenBank/DDBJ databases">
        <authorList>
            <person name="Lei W."/>
        </authorList>
    </citation>
    <scope>NUCLEOTIDE SEQUENCE [LARGE SCALE GENOMIC DNA]</scope>
    <source>
        <strain evidence="8 9">CCUG 66496</strain>
    </source>
</reference>
<dbReference type="CDD" id="cd02696">
    <property type="entry name" value="MurNAc-LAA"/>
    <property type="match status" value="1"/>
</dbReference>
<feature type="region of interest" description="Disordered" evidence="4">
    <location>
        <begin position="845"/>
        <end position="870"/>
    </location>
</feature>
<dbReference type="GO" id="GO:0009253">
    <property type="term" value="P:peptidoglycan catabolic process"/>
    <property type="evidence" value="ECO:0007669"/>
    <property type="project" value="InterPro"/>
</dbReference>
<dbReference type="Pfam" id="PF19258">
    <property type="entry name" value="KxYKxGKxW_sig"/>
    <property type="match status" value="1"/>
</dbReference>
<feature type="compositionally biased region" description="Polar residues" evidence="4">
    <location>
        <begin position="34"/>
        <end position="45"/>
    </location>
</feature>
<feature type="compositionally biased region" description="Low complexity" evidence="4">
    <location>
        <begin position="77"/>
        <end position="93"/>
    </location>
</feature>
<feature type="region of interest" description="Disordered" evidence="4">
    <location>
        <begin position="1039"/>
        <end position="1069"/>
    </location>
</feature>
<feature type="domain" description="MurNAc-LAA" evidence="7">
    <location>
        <begin position="221"/>
        <end position="349"/>
    </location>
</feature>
<evidence type="ECO:0000259" key="6">
    <source>
        <dbReference type="SMART" id="SM00287"/>
    </source>
</evidence>
<feature type="signal peptide" evidence="5">
    <location>
        <begin position="1"/>
        <end position="33"/>
    </location>
</feature>
<evidence type="ECO:0000313" key="8">
    <source>
        <dbReference type="EMBL" id="TWS99024.1"/>
    </source>
</evidence>
<feature type="domain" description="SH3b" evidence="6">
    <location>
        <begin position="970"/>
        <end position="1033"/>
    </location>
</feature>
<dbReference type="SUPFAM" id="SSF53187">
    <property type="entry name" value="Zn-dependent exopeptidases"/>
    <property type="match status" value="1"/>
</dbReference>
<feature type="compositionally biased region" description="Polar residues" evidence="4">
    <location>
        <begin position="100"/>
        <end position="112"/>
    </location>
</feature>
<feature type="region of interest" description="Disordered" evidence="4">
    <location>
        <begin position="559"/>
        <end position="586"/>
    </location>
</feature>
<evidence type="ECO:0000256" key="2">
    <source>
        <dbReference type="ARBA" id="ARBA00022801"/>
    </source>
</evidence>
<feature type="region of interest" description="Disordered" evidence="4">
    <location>
        <begin position="940"/>
        <end position="969"/>
    </location>
</feature>
<gene>
    <name evidence="8" type="ORF">FRX57_02135</name>
</gene>
<feature type="compositionally biased region" description="Low complexity" evidence="4">
    <location>
        <begin position="53"/>
        <end position="65"/>
    </location>
</feature>
<feature type="domain" description="SH3b" evidence="6">
    <location>
        <begin position="780"/>
        <end position="843"/>
    </location>
</feature>
<feature type="region of interest" description="Disordered" evidence="4">
    <location>
        <begin position="466"/>
        <end position="493"/>
    </location>
</feature>
<dbReference type="Gene3D" id="2.30.30.40">
    <property type="entry name" value="SH3 Domains"/>
    <property type="match status" value="7"/>
</dbReference>
<dbReference type="GO" id="GO:0030288">
    <property type="term" value="C:outer membrane-bounded periplasmic space"/>
    <property type="evidence" value="ECO:0007669"/>
    <property type="project" value="TreeGrafter"/>
</dbReference>
<feature type="compositionally biased region" description="Polar residues" evidence="4">
    <location>
        <begin position="121"/>
        <end position="136"/>
    </location>
</feature>
<feature type="compositionally biased region" description="Low complexity" evidence="4">
    <location>
        <begin position="562"/>
        <end position="586"/>
    </location>
</feature>
<dbReference type="Gene3D" id="2.60.40.3760">
    <property type="match status" value="1"/>
</dbReference>
<evidence type="ECO:0000313" key="9">
    <source>
        <dbReference type="Proteomes" id="UP000317430"/>
    </source>
</evidence>
<dbReference type="InterPro" id="IPR050695">
    <property type="entry name" value="N-acetylmuramoyl_amidase_3"/>
</dbReference>
<keyword evidence="2" id="KW-0378">Hydrolase</keyword>
<dbReference type="InterPro" id="IPR003646">
    <property type="entry name" value="SH3-like_bac-type"/>
</dbReference>
<dbReference type="PANTHER" id="PTHR30404">
    <property type="entry name" value="N-ACETYLMURAMOYL-L-ALANINE AMIDASE"/>
    <property type="match status" value="1"/>
</dbReference>
<dbReference type="GO" id="GO:0008745">
    <property type="term" value="F:N-acetylmuramoyl-L-alanine amidase activity"/>
    <property type="evidence" value="ECO:0007669"/>
    <property type="project" value="InterPro"/>
</dbReference>
<evidence type="ECO:0000259" key="7">
    <source>
        <dbReference type="SMART" id="SM00646"/>
    </source>
</evidence>
<feature type="chain" id="PRO_5022974143" description="N-acetylmuramoyl-L-alanine amidase" evidence="5">
    <location>
        <begin position="34"/>
        <end position="1344"/>
    </location>
</feature>
<feature type="region of interest" description="Disordered" evidence="4">
    <location>
        <begin position="750"/>
        <end position="779"/>
    </location>
</feature>
<feature type="region of interest" description="Disordered" evidence="4">
    <location>
        <begin position="653"/>
        <end position="684"/>
    </location>
</feature>
<keyword evidence="3" id="KW-0961">Cell wall biogenesis/degradation</keyword>
<feature type="domain" description="SH3b" evidence="6">
    <location>
        <begin position="402"/>
        <end position="465"/>
    </location>
</feature>
<dbReference type="SMART" id="SM00646">
    <property type="entry name" value="Ami_3"/>
    <property type="match status" value="1"/>
</dbReference>
<dbReference type="Pfam" id="PF01520">
    <property type="entry name" value="Amidase_3"/>
    <property type="match status" value="1"/>
</dbReference>
<feature type="domain" description="SH3b" evidence="6">
    <location>
        <begin position="685"/>
        <end position="748"/>
    </location>
</feature>
<evidence type="ECO:0000256" key="3">
    <source>
        <dbReference type="ARBA" id="ARBA00023316"/>
    </source>
</evidence>
<keyword evidence="1 5" id="KW-0732">Signal</keyword>
<dbReference type="InterPro" id="IPR022263">
    <property type="entry name" value="KxYKxGKxW"/>
</dbReference>
<dbReference type="NCBIfam" id="TIGR03715">
    <property type="entry name" value="KxYKxGKxW"/>
    <property type="match status" value="1"/>
</dbReference>
<dbReference type="InterPro" id="IPR002508">
    <property type="entry name" value="MurNAc-LAA_cat"/>
</dbReference>
<dbReference type="Gene3D" id="3.90.70.10">
    <property type="entry name" value="Cysteine proteinases"/>
    <property type="match status" value="1"/>
</dbReference>
<dbReference type="SMART" id="SM00287">
    <property type="entry name" value="SH3b"/>
    <property type="match status" value="7"/>
</dbReference>
<feature type="compositionally biased region" description="Low complexity" evidence="4">
    <location>
        <begin position="469"/>
        <end position="485"/>
    </location>
</feature>
<evidence type="ECO:0000256" key="1">
    <source>
        <dbReference type="ARBA" id="ARBA00022729"/>
    </source>
</evidence>
<dbReference type="GO" id="GO:0071555">
    <property type="term" value="P:cell wall organization"/>
    <property type="evidence" value="ECO:0007669"/>
    <property type="project" value="UniProtKB-KW"/>
</dbReference>
<dbReference type="InterPro" id="IPR013688">
    <property type="entry name" value="GBS_Bsp-like"/>
</dbReference>
<feature type="domain" description="SH3b" evidence="6">
    <location>
        <begin position="875"/>
        <end position="938"/>
    </location>
</feature>
<sequence length="1344" mass="144047">MRMRKKMYKAKKRWVVASVAIVAAIGQAGLAAANTTDNVSESSSPEVGLTQASESVTSSSVGETEPATSSEADSVIEESPVSTPVSSESASSGENKEETSPSSTEAAVSPETTVDKEVVSQDGQVTTTDTSAPSTVKTDEAVSEQKTSPSASQGNYAALNKIVYLDAGHGGFDPGAGYQGVSEKNLTLSIYNLVKKGLEQSGYQVESTRSDDRYVGLTERSNQANQTLADIFVSIHINASTSAATNGIETYYYKYDPYYPAKMNAQYHVDVERLKRSALLAQSIQASTVAKTGASDRGVLRQTFAVLRETTAPSVLLELGYLSNPSERANLSTKAYQEKLATGIVEGIKAYYRAYGVESKKTELDSPNTEVVEMPPVKNVAATSGSPVVAPSQPASNALAPSGTYEFTERTGVKNEAKLSSPDLAYYEAGQKVNYDKALTSEGYNWLSYVSHSGTRRYVAVSKQAASNVSTTPSTRPTSPVAAPSQPASNTLAPSGTYEFTERAGVKNEAKLSSPDLAYYEAGQKVNYDKTLTSEGYNWLSYVSHSGTRRYVAVSKQAASNVSTTPSTRPTSPVAAPSQPASSALAPSGTYEFTERAGVKNEAKLSSPDLAYYEAGQKVNYDKTLTSEDYNWLSYVSHSGTRRYVAVSKRAAGATASTSTSATPTRPTSPVAAPSQPASSALAPSGTYEFTERAGVKNEAKLSSPDLAYYEAGQKVNYDKTLTSEGYNWLSYVSHSGTRRYVAVSKQAAGATASTSTTPTRPTSPTAVPSQSASNALAPSGTYEFTERAGVKNEAKLSSPDLAYYEAGQKVNYDKTLTSEGYNWLSYVSHSGTRRYVAVSKQAAGATASTSTTPTRPTSPVVVPSQPASSALAPSGTYEFTERAGVKNEAKLSSPDLAYYEAGQKVNYDKTLTSEGYNWLSYVSHSGTRRYVAVSKQAAGATASTSTTPTRPTSPVVVPSQPASSALAPSGTYEFTERAGVKNEAKLSSPDLAYYEAGQKVNYDKTLTSEGYNWLSYVSHSGTRRYVAVSKQAVLPATTVSATTEKSAEKTTENEKAESSKSDNSVTTKTENGYTTTVAYQGTGVYQVTIDQVDSQKGPVKMAVWSEDNAQDDIRWYDLTTTASSAQAKFDVTNHQGTGRYQVHLYQENQGKMEFLTAISQEVKRTNFDIPYYSQRDLRWSTKRYGAYTMDATGCVPAALSMVFSGLSGKDIKPTEVADYLYNKTVSFNKLESGTIATGILEAANNWNMTATAVTSHQALVDALKEGHYVLAAVQGPPYVRVYGSLSHELVLSGYQNGMTYVRDPYTPALNGWRSLANIYNQQSRFPSDIVGIGKPFVKITDKL</sequence>
<evidence type="ECO:0000256" key="4">
    <source>
        <dbReference type="SAM" id="MobiDB-lite"/>
    </source>
</evidence>
<comment type="caution">
    <text evidence="8">The sequence shown here is derived from an EMBL/GenBank/DDBJ whole genome shotgun (WGS) entry which is preliminary data.</text>
</comment>
<dbReference type="Proteomes" id="UP000317430">
    <property type="component" value="Unassembled WGS sequence"/>
</dbReference>
<feature type="region of interest" description="Disordered" evidence="4">
    <location>
        <begin position="33"/>
        <end position="152"/>
    </location>
</feature>
<accession>A0A5C5SDZ2</accession>
<organism evidence="8 9">
    <name type="scientific">Streptococcus cuniculipharyngis</name>
    <dbReference type="NCBI Taxonomy" id="1562651"/>
    <lineage>
        <taxon>Bacteria</taxon>
        <taxon>Bacillati</taxon>
        <taxon>Bacillota</taxon>
        <taxon>Bacilli</taxon>
        <taxon>Lactobacillales</taxon>
        <taxon>Streptococcaceae</taxon>
        <taxon>Streptococcus</taxon>
    </lineage>
</organism>
<feature type="compositionally biased region" description="Basic and acidic residues" evidence="4">
    <location>
        <begin position="1046"/>
        <end position="1061"/>
    </location>
</feature>
<dbReference type="Pfam" id="PF08460">
    <property type="entry name" value="SH3_5"/>
    <property type="match status" value="7"/>
</dbReference>
<feature type="domain" description="SH3b" evidence="6">
    <location>
        <begin position="495"/>
        <end position="558"/>
    </location>
</feature>
<keyword evidence="9" id="KW-1185">Reference proteome</keyword>
<dbReference type="Pfam" id="PF08481">
    <property type="entry name" value="GBS_Bsp-like"/>
    <property type="match status" value="1"/>
</dbReference>
<proteinExistence type="predicted"/>
<feature type="compositionally biased region" description="Low complexity" evidence="4">
    <location>
        <begin position="750"/>
        <end position="770"/>
    </location>
</feature>
<name>A0A5C5SDZ2_9STRE</name>
<dbReference type="OrthoDB" id="37530at2"/>
<protein>
    <recommendedName>
        <fullName evidence="10">N-acetylmuramoyl-L-alanine amidase</fullName>
    </recommendedName>
</protein>
<evidence type="ECO:0000256" key="5">
    <source>
        <dbReference type="SAM" id="SignalP"/>
    </source>
</evidence>